<dbReference type="AlphaFoldDB" id="A0A0J8U406"/>
<dbReference type="Gene3D" id="1.10.443.10">
    <property type="entry name" value="Intergrase catalytic core"/>
    <property type="match status" value="1"/>
</dbReference>
<evidence type="ECO:0000259" key="6">
    <source>
        <dbReference type="PROSITE" id="PS51898"/>
    </source>
</evidence>
<evidence type="ECO:0000313" key="9">
    <source>
        <dbReference type="Proteomes" id="UP000037594"/>
    </source>
</evidence>
<dbReference type="Pfam" id="PF26003">
    <property type="entry name" value="Integrase_N_phage"/>
    <property type="match status" value="1"/>
</dbReference>
<dbReference type="EMBL" id="LFOD01000026">
    <property type="protein sequence ID" value="KMV15837.1"/>
    <property type="molecule type" value="Genomic_DNA"/>
</dbReference>
<reference evidence="8 9" key="1">
    <citation type="submission" date="2015-06" db="EMBL/GenBank/DDBJ databases">
        <title>Genome sequence of Mycobacterium conceptionense strain MLE.</title>
        <authorList>
            <person name="Greninger A.L."/>
            <person name="Cunningham G."/>
            <person name="Chiu C.Y."/>
            <person name="Miller S."/>
        </authorList>
    </citation>
    <scope>NUCLEOTIDE SEQUENCE [LARGE SCALE GENOMIC DNA]</scope>
    <source>
        <strain evidence="8 9">MLE</strain>
    </source>
</reference>
<evidence type="ECO:0000256" key="2">
    <source>
        <dbReference type="ARBA" id="ARBA00022908"/>
    </source>
</evidence>
<evidence type="ECO:0000313" key="8">
    <source>
        <dbReference type="EMBL" id="KMV15837.1"/>
    </source>
</evidence>
<proteinExistence type="inferred from homology"/>
<dbReference type="InterPro" id="IPR010998">
    <property type="entry name" value="Integrase_recombinase_N"/>
</dbReference>
<dbReference type="InterPro" id="IPR013762">
    <property type="entry name" value="Integrase-like_cat_sf"/>
</dbReference>
<accession>A0A0J8U406</accession>
<dbReference type="Pfam" id="PF00589">
    <property type="entry name" value="Phage_integrase"/>
    <property type="match status" value="1"/>
</dbReference>
<dbReference type="GO" id="GO:0006310">
    <property type="term" value="P:DNA recombination"/>
    <property type="evidence" value="ECO:0007669"/>
    <property type="project" value="UniProtKB-KW"/>
</dbReference>
<feature type="domain" description="Core-binding (CB)" evidence="7">
    <location>
        <begin position="79"/>
        <end position="162"/>
    </location>
</feature>
<dbReference type="PATRIC" id="fig|451644.5.peg.4825"/>
<protein>
    <submittedName>
        <fullName evidence="8">Integrase</fullName>
    </submittedName>
</protein>
<feature type="domain" description="Tyr recombinase" evidence="6">
    <location>
        <begin position="185"/>
        <end position="369"/>
    </location>
</feature>
<organism evidence="8 9">
    <name type="scientific">Mycolicibacterium conceptionense</name>
    <dbReference type="NCBI Taxonomy" id="451644"/>
    <lineage>
        <taxon>Bacteria</taxon>
        <taxon>Bacillati</taxon>
        <taxon>Actinomycetota</taxon>
        <taxon>Actinomycetes</taxon>
        <taxon>Mycobacteriales</taxon>
        <taxon>Mycobacteriaceae</taxon>
        <taxon>Mycolicibacterium</taxon>
    </lineage>
</organism>
<dbReference type="InterPro" id="IPR050090">
    <property type="entry name" value="Tyrosine_recombinase_XerCD"/>
</dbReference>
<dbReference type="PROSITE" id="PS51900">
    <property type="entry name" value="CB"/>
    <property type="match status" value="1"/>
</dbReference>
<dbReference type="GO" id="GO:0003677">
    <property type="term" value="F:DNA binding"/>
    <property type="evidence" value="ECO:0007669"/>
    <property type="project" value="UniProtKB-UniRule"/>
</dbReference>
<keyword evidence="3 5" id="KW-0238">DNA-binding</keyword>
<evidence type="ECO:0000256" key="1">
    <source>
        <dbReference type="ARBA" id="ARBA00008857"/>
    </source>
</evidence>
<dbReference type="InterPro" id="IPR004107">
    <property type="entry name" value="Integrase_SAM-like_N"/>
</dbReference>
<dbReference type="PROSITE" id="PS51898">
    <property type="entry name" value="TYR_RECOMBINASE"/>
    <property type="match status" value="1"/>
</dbReference>
<evidence type="ECO:0000256" key="3">
    <source>
        <dbReference type="ARBA" id="ARBA00023125"/>
    </source>
</evidence>
<dbReference type="Proteomes" id="UP000037594">
    <property type="component" value="Unassembled WGS sequence"/>
</dbReference>
<dbReference type="CDD" id="cd01189">
    <property type="entry name" value="INT_ICEBs1_C_like"/>
    <property type="match status" value="1"/>
</dbReference>
<dbReference type="InterPro" id="IPR011010">
    <property type="entry name" value="DNA_brk_join_enz"/>
</dbReference>
<dbReference type="Pfam" id="PF14659">
    <property type="entry name" value="Phage_int_SAM_3"/>
    <property type="match status" value="1"/>
</dbReference>
<dbReference type="RefSeq" id="WP_048896281.1">
    <property type="nucleotide sequence ID" value="NZ_LFOD01000026.1"/>
</dbReference>
<dbReference type="InterPro" id="IPR058717">
    <property type="entry name" value="Phage_L5_Integrase_N"/>
</dbReference>
<comment type="similarity">
    <text evidence="1">Belongs to the 'phage' integrase family.</text>
</comment>
<dbReference type="OrthoDB" id="1822491at2"/>
<evidence type="ECO:0000256" key="4">
    <source>
        <dbReference type="ARBA" id="ARBA00023172"/>
    </source>
</evidence>
<comment type="caution">
    <text evidence="8">The sequence shown here is derived from an EMBL/GenBank/DDBJ whole genome shotgun (WGS) entry which is preliminary data.</text>
</comment>
<gene>
    <name evidence="8" type="ORF">ACT17_23375</name>
</gene>
<name>A0A0J8U406_9MYCO</name>
<dbReference type="GO" id="GO:0015074">
    <property type="term" value="P:DNA integration"/>
    <property type="evidence" value="ECO:0007669"/>
    <property type="project" value="UniProtKB-KW"/>
</dbReference>
<sequence>MPERRKFGRIRRCSPSGRYQASYTAPDGRIYKAERTFAAREDAEGWLHERRKELDRDLWSPPATADQKRTAAQKKAAGELFAPYANRWLENRTVKGRPLKPRTKAHYRSLLDDYLIPAFGSKQVRDITMQSVDRWYARTLKDKPTMRAHAYSLLRTILETARTRDRIIETNPCLVRGGGTVSRKIKPQPATLEQLAIATAAMPERMRLMVPLSAWCALRFGELVELRRSDIDVTNGVIRIRRAAVRVGGNWVVGDPKSEAGARDVAIPPHLMGMVKEHLEPLRKDDLLFPAVSGGHMQPSTLYRHWYKARDAAGRPDLRWHDLRHSGAVMAAMTGATLAELMARLGHSSPQAAMRYQHAAQGRDREIAAALSRLAEGVGS</sequence>
<evidence type="ECO:0000259" key="7">
    <source>
        <dbReference type="PROSITE" id="PS51900"/>
    </source>
</evidence>
<dbReference type="PANTHER" id="PTHR30349:SF64">
    <property type="entry name" value="PROPHAGE INTEGRASE INTD-RELATED"/>
    <property type="match status" value="1"/>
</dbReference>
<evidence type="ECO:0000256" key="5">
    <source>
        <dbReference type="PROSITE-ProRule" id="PRU01248"/>
    </source>
</evidence>
<keyword evidence="4" id="KW-0233">DNA recombination</keyword>
<keyword evidence="2" id="KW-0229">DNA integration</keyword>
<dbReference type="InterPro" id="IPR002104">
    <property type="entry name" value="Integrase_catalytic"/>
</dbReference>
<dbReference type="PANTHER" id="PTHR30349">
    <property type="entry name" value="PHAGE INTEGRASE-RELATED"/>
    <property type="match status" value="1"/>
</dbReference>
<dbReference type="Gene3D" id="1.10.150.130">
    <property type="match status" value="1"/>
</dbReference>
<dbReference type="SUPFAM" id="SSF56349">
    <property type="entry name" value="DNA breaking-rejoining enzymes"/>
    <property type="match status" value="1"/>
</dbReference>
<dbReference type="InterPro" id="IPR044068">
    <property type="entry name" value="CB"/>
</dbReference>